<evidence type="ECO:0000313" key="8">
    <source>
        <dbReference type="EMBL" id="PIG89838.1"/>
    </source>
</evidence>
<keyword evidence="4" id="KW-0804">Transcription</keyword>
<evidence type="ECO:0000259" key="7">
    <source>
        <dbReference type="PROSITE" id="PS50048"/>
    </source>
</evidence>
<feature type="domain" description="Zn(2)-C6 fungal-type" evidence="7">
    <location>
        <begin position="1118"/>
        <end position="1146"/>
    </location>
</feature>
<keyword evidence="3" id="KW-0238">DNA-binding</keyword>
<dbReference type="Proteomes" id="UP000231358">
    <property type="component" value="Unassembled WGS sequence"/>
</dbReference>
<dbReference type="InterPro" id="IPR001138">
    <property type="entry name" value="Zn2Cys6_DnaBD"/>
</dbReference>
<gene>
    <name evidence="8" type="ORF">AARAC_005868</name>
</gene>
<dbReference type="GO" id="GO:0003677">
    <property type="term" value="F:DNA binding"/>
    <property type="evidence" value="ECO:0007669"/>
    <property type="project" value="UniProtKB-KW"/>
</dbReference>
<sequence>MITVTKDGELMTNYVTINPVPADEVFGAFTDHEKQPAVMSLSEDNILYLVISDGGKVTRIDFGRSSGIVKGERKVLAFAVQQSLDGTLDICMAVDKPTSGCRFYLLHAIRPEDLLQPIPSSKIIDAVNFPIVAHIYMGNKSTAMSQSLPLVMVAFVRPDRITKTEELNFVEFKGKEAKLNGNWTVPADPERILAVELGTVSTGDGAFILYEGRVAKNTCCFRISPAQSPSLSNQYVRRVRAVGLTTFLDTQTQETTLIVAGDKITYFLPRDYLSPKGTGTVIDNLEHVPGLKDIHCSQSQDDLRLWYTTVDDALYYYTTTTSDLSEGVNIPLLPEGQGGRASGLLCAQARDDDSDLLVSSLLSVDQDANIYLLQQDSASKAWQRYPFWFSSEKNVKEVEGYMLRFQVVQNNDPEDPNNDDEGEMIVGSWLYVTCSGLVRCFINGKPATMSPAGDWYQTDVKGVLNVLLQTEDATCHQFAVQRYRPVEIPGGKRQRNSERLIEDPLLDPSEKVVGRLKNIQTEDDLRALRRQDGTPLIGPGVPSGDVMRAAQAFQQLSERADEIHLDQKKKLAAYKVAVRELKGQASGGEIVPFGFFDDAWDWLTGAWNWVEDKVKDAIDWGVKLVGDVWKFIVKIGEEIFEIALTTITSIVKGIVWVFKKVGAFIKDVIEFLGFLFGWGDILDTTDSIVAGFNAALDHGKSVLETQQDTVHGWLEDLRDTLKEQLPILHDTDYTAVLKNKELAELLSGSSKLSDDDETKQSVVYNWSAYNFTYGGGTTSAVLHDDSTSRMSTEDELLRLWDTVVDQIEAITDTVVKVAKEFVDFFKPGHLNVNKLINKVGTILIDELVDALKRLADIIFYALSTGISIAKDLGNKKIDIPIISWVWENIISRGRPLTLLNFCALLIAIPTTVLYKVTTKSAPPKLSGRVTKDTFAQHVTGKGLELVSEEFSTLGLLADGTFEGLGLEGISAGFIDEFMNVFDSATLAFEAVGGFVEWPIIPDETTAEDTRAFDLAKFNKYSGWALKGAGMGSSVIIKVVAKAKKAPRPVVKRWKATVGAAMSVPKLCLSLTNGIQDAEEGEKSDILIVNGFLKGGFTFGKQWGESVAAWNNQVENELMCWTCKARKVKCDENPLGCGSCLRLGLTCGGYDIQLQWISEIGRRPHRDLSARIGRRRIGADGMLGWTSILQFKADEIDVFLTRVNEEAVRGVSTTHGPFTAFPIDRNRSNHQTSPVTPAEQALSGQSNGAVTMASYPEGTPDCGPDPHGPNSQIPSLHSNSKVTPTDTLSLSSSTAPSPDDEHIQSGFQLDFAHDNQGSQTDSSEDANEVVPGNTDILPNVEVSLLQQPQMFLSSSRKANELFHHYVTNVADILLPVTHPGNPYRSLYAPAALEGSLYFESGPFKAAPNIGLCIFHSLISSSAFHLHRCYEFNSEYHHLGIVHRQLALESLQMVLMKEVPLLDYKTILVALLSMVTIGVMEGSIIDFRVHLQGISNFQGPRRKWQVITAETRQLNTQSAFLNLLARTTSSFTPSPWLTNRQLRQRDYDSLTTNDNRSYCYEFTYGITADIAAAIREITDLYECLQFYRQAQSHIPEGLLEACENLGDQLLCWTLSSDKVPSFNDRGTDELDIFKHHSHAWHGAALIFYLNCIQGAKPQDLVDEVATVASHMLAVEEIKSRYVTNQMAPISWPAFIASCCALNREPWEAWWLDVQKYGIGSIRRQYTIVQEIWSEMDTDPSEGWLEILHQRDIQVLAA</sequence>
<evidence type="ECO:0000256" key="5">
    <source>
        <dbReference type="ARBA" id="ARBA00023242"/>
    </source>
</evidence>
<feature type="compositionally biased region" description="Polar residues" evidence="6">
    <location>
        <begin position="1268"/>
        <end position="1281"/>
    </location>
</feature>
<dbReference type="EMBL" id="NEXV01000042">
    <property type="protein sequence ID" value="PIG89838.1"/>
    <property type="molecule type" value="Genomic_DNA"/>
</dbReference>
<dbReference type="GO" id="GO:0008270">
    <property type="term" value="F:zinc ion binding"/>
    <property type="evidence" value="ECO:0007669"/>
    <property type="project" value="InterPro"/>
</dbReference>
<dbReference type="GO" id="GO:0000981">
    <property type="term" value="F:DNA-binding transcription factor activity, RNA polymerase II-specific"/>
    <property type="evidence" value="ECO:0007669"/>
    <property type="project" value="InterPro"/>
</dbReference>
<dbReference type="Pfam" id="PF11951">
    <property type="entry name" value="Fungal_trans_2"/>
    <property type="match status" value="1"/>
</dbReference>
<feature type="compositionally biased region" description="Low complexity" evidence="6">
    <location>
        <begin position="1282"/>
        <end position="1296"/>
    </location>
</feature>
<evidence type="ECO:0000313" key="9">
    <source>
        <dbReference type="Proteomes" id="UP000231358"/>
    </source>
</evidence>
<dbReference type="PANTHER" id="PTHR37534:SF46">
    <property type="entry name" value="ZN(II)2CYS6 TRANSCRIPTION FACTOR (EUROFUNG)"/>
    <property type="match status" value="1"/>
</dbReference>
<dbReference type="GO" id="GO:0005634">
    <property type="term" value="C:nucleus"/>
    <property type="evidence" value="ECO:0007669"/>
    <property type="project" value="UniProtKB-SubCell"/>
</dbReference>
<evidence type="ECO:0000256" key="6">
    <source>
        <dbReference type="SAM" id="MobiDB-lite"/>
    </source>
</evidence>
<dbReference type="STRING" id="656916.A0A2G7GAG2"/>
<evidence type="ECO:0000256" key="4">
    <source>
        <dbReference type="ARBA" id="ARBA00023163"/>
    </source>
</evidence>
<reference evidence="8 9" key="1">
    <citation type="submission" date="2017-05" db="EMBL/GenBank/DDBJ databases">
        <title>Genome sequence for an aflatoxigenic pathogen of Argentinian peanut, Aspergillus arachidicola.</title>
        <authorList>
            <person name="Moore G."/>
            <person name="Beltz S.B."/>
            <person name="Mack B.M."/>
        </authorList>
    </citation>
    <scope>NUCLEOTIDE SEQUENCE [LARGE SCALE GENOMIC DNA]</scope>
    <source>
        <strain evidence="8 9">CBS 117610</strain>
    </source>
</reference>
<feature type="region of interest" description="Disordered" evidence="6">
    <location>
        <begin position="1218"/>
        <end position="1331"/>
    </location>
</feature>
<dbReference type="PANTHER" id="PTHR37534">
    <property type="entry name" value="TRANSCRIPTIONAL ACTIVATOR PROTEIN UGA3"/>
    <property type="match status" value="1"/>
</dbReference>
<dbReference type="InterPro" id="IPR021858">
    <property type="entry name" value="Fun_TF"/>
</dbReference>
<proteinExistence type="predicted"/>
<dbReference type="Gene3D" id="4.10.240.10">
    <property type="entry name" value="Zn(2)-C6 fungal-type DNA-binding domain"/>
    <property type="match status" value="1"/>
</dbReference>
<evidence type="ECO:0000256" key="2">
    <source>
        <dbReference type="ARBA" id="ARBA00023015"/>
    </source>
</evidence>
<protein>
    <recommendedName>
        <fullName evidence="7">Zn(2)-C6 fungal-type domain-containing protein</fullName>
    </recommendedName>
</protein>
<accession>A0A2G7GAG2</accession>
<dbReference type="InterPro" id="IPR036864">
    <property type="entry name" value="Zn2-C6_fun-type_DNA-bd_sf"/>
</dbReference>
<comment type="caution">
    <text evidence="8">The sequence shown here is derived from an EMBL/GenBank/DDBJ whole genome shotgun (WGS) entry which is preliminary data.</text>
</comment>
<dbReference type="PROSITE" id="PS50048">
    <property type="entry name" value="ZN2_CY6_FUNGAL_2"/>
    <property type="match status" value="1"/>
</dbReference>
<comment type="subcellular location">
    <subcellularLocation>
        <location evidence="1">Nucleus</location>
    </subcellularLocation>
</comment>
<name>A0A2G7GAG2_9EURO</name>
<keyword evidence="5" id="KW-0539">Nucleus</keyword>
<organism evidence="8 9">
    <name type="scientific">Aspergillus arachidicola</name>
    <dbReference type="NCBI Taxonomy" id="656916"/>
    <lineage>
        <taxon>Eukaryota</taxon>
        <taxon>Fungi</taxon>
        <taxon>Dikarya</taxon>
        <taxon>Ascomycota</taxon>
        <taxon>Pezizomycotina</taxon>
        <taxon>Eurotiomycetes</taxon>
        <taxon>Eurotiomycetidae</taxon>
        <taxon>Eurotiales</taxon>
        <taxon>Aspergillaceae</taxon>
        <taxon>Aspergillus</taxon>
        <taxon>Aspergillus subgen. Circumdati</taxon>
    </lineage>
</organism>
<evidence type="ECO:0000256" key="1">
    <source>
        <dbReference type="ARBA" id="ARBA00004123"/>
    </source>
</evidence>
<dbReference type="CDD" id="cd00067">
    <property type="entry name" value="GAL4"/>
    <property type="match status" value="1"/>
</dbReference>
<evidence type="ECO:0000256" key="3">
    <source>
        <dbReference type="ARBA" id="ARBA00023125"/>
    </source>
</evidence>
<dbReference type="SUPFAM" id="SSF57701">
    <property type="entry name" value="Zn2/Cys6 DNA-binding domain"/>
    <property type="match status" value="1"/>
</dbReference>
<dbReference type="Pfam" id="PF00172">
    <property type="entry name" value="Zn_clus"/>
    <property type="match status" value="1"/>
</dbReference>
<dbReference type="SMART" id="SM00066">
    <property type="entry name" value="GAL4"/>
    <property type="match status" value="1"/>
</dbReference>
<keyword evidence="9" id="KW-1185">Reference proteome</keyword>
<keyword evidence="2" id="KW-0805">Transcription regulation</keyword>
<dbReference type="GO" id="GO:0009893">
    <property type="term" value="P:positive regulation of metabolic process"/>
    <property type="evidence" value="ECO:0007669"/>
    <property type="project" value="UniProtKB-ARBA"/>
</dbReference>